<dbReference type="PANTHER" id="PTHR36432:SF4">
    <property type="entry name" value="TRANSITION STATE REGULATOR ABH-RELATED"/>
    <property type="match status" value="1"/>
</dbReference>
<organism evidence="3 4">
    <name type="scientific">Cerasibacillus terrae</name>
    <dbReference type="NCBI Taxonomy" id="2498845"/>
    <lineage>
        <taxon>Bacteria</taxon>
        <taxon>Bacillati</taxon>
        <taxon>Bacillota</taxon>
        <taxon>Bacilli</taxon>
        <taxon>Bacillales</taxon>
        <taxon>Bacillaceae</taxon>
        <taxon>Cerasibacillus</taxon>
    </lineage>
</organism>
<dbReference type="Pfam" id="PF04014">
    <property type="entry name" value="MazE_antitoxin"/>
    <property type="match status" value="1"/>
</dbReference>
<name>A0A5C8NNX8_9BACI</name>
<dbReference type="NCBIfam" id="TIGR01439">
    <property type="entry name" value="lp_hng_hel_AbrB"/>
    <property type="match status" value="1"/>
</dbReference>
<comment type="caution">
    <text evidence="3">The sequence shown here is derived from an EMBL/GenBank/DDBJ whole genome shotgun (WGS) entry which is preliminary data.</text>
</comment>
<gene>
    <name evidence="3" type="ORF">FHP05_11515</name>
</gene>
<evidence type="ECO:0000313" key="4">
    <source>
        <dbReference type="Proteomes" id="UP000321574"/>
    </source>
</evidence>
<dbReference type="OrthoDB" id="9782993at2"/>
<evidence type="ECO:0000259" key="2">
    <source>
        <dbReference type="PROSITE" id="PS51740"/>
    </source>
</evidence>
<feature type="domain" description="SpoVT-AbrB" evidence="2">
    <location>
        <begin position="5"/>
        <end position="50"/>
    </location>
</feature>
<dbReference type="InterPro" id="IPR007159">
    <property type="entry name" value="SpoVT-AbrB_dom"/>
</dbReference>
<dbReference type="PROSITE" id="PS51740">
    <property type="entry name" value="SPOVT_ABRB"/>
    <property type="match status" value="1"/>
</dbReference>
<dbReference type="InterPro" id="IPR037914">
    <property type="entry name" value="SpoVT-AbrB_sf"/>
</dbReference>
<evidence type="ECO:0000313" key="3">
    <source>
        <dbReference type="EMBL" id="TXL63429.1"/>
    </source>
</evidence>
<dbReference type="GO" id="GO:0003677">
    <property type="term" value="F:DNA binding"/>
    <property type="evidence" value="ECO:0007669"/>
    <property type="project" value="UniProtKB-UniRule"/>
</dbReference>
<dbReference type="Proteomes" id="UP000321574">
    <property type="component" value="Unassembled WGS sequence"/>
</dbReference>
<dbReference type="EMBL" id="VDUW01000008">
    <property type="protein sequence ID" value="TXL63429.1"/>
    <property type="molecule type" value="Genomic_DNA"/>
</dbReference>
<dbReference type="Gene3D" id="2.10.260.10">
    <property type="match status" value="1"/>
</dbReference>
<keyword evidence="1 3" id="KW-0238">DNA-binding</keyword>
<accession>A0A5C8NNX8</accession>
<dbReference type="Pfam" id="PF18277">
    <property type="entry name" value="AbrB_C"/>
    <property type="match status" value="1"/>
</dbReference>
<proteinExistence type="predicted"/>
<dbReference type="SUPFAM" id="SSF89447">
    <property type="entry name" value="AbrB/MazE/MraZ-like"/>
    <property type="match status" value="1"/>
</dbReference>
<dbReference type="PANTHER" id="PTHR36432">
    <property type="match status" value="1"/>
</dbReference>
<sequence length="95" mass="10517">MKSTGIVRKVDELGRIVIPIEIRRSLGIEIKDPIEIYVDGENIVLKRYEPNMACHVTGEVSDRNISIAGGKLVLSPEGAEQLIQEIQAGFSEKNK</sequence>
<dbReference type="InterPro" id="IPR052731">
    <property type="entry name" value="B_subtilis_Trans_State_Reg"/>
</dbReference>
<dbReference type="RefSeq" id="WP_147668389.1">
    <property type="nucleotide sequence ID" value="NZ_VDUW01000008.1"/>
</dbReference>
<protein>
    <submittedName>
        <fullName evidence="3">AbrB/MazE/SpoVT family DNA-binding domain-containing protein</fullName>
    </submittedName>
</protein>
<reference evidence="3 4" key="1">
    <citation type="submission" date="2019-06" db="EMBL/GenBank/DDBJ databases">
        <title>Cerasibacillus sp. nov., isolated from maize field.</title>
        <authorList>
            <person name="Lin S.-Y."/>
            <person name="Tsai C.-F."/>
            <person name="Young C.-C."/>
        </authorList>
    </citation>
    <scope>NUCLEOTIDE SEQUENCE [LARGE SCALE GENOMIC DNA]</scope>
    <source>
        <strain evidence="3 4">CC-CFT480</strain>
    </source>
</reference>
<keyword evidence="4" id="KW-1185">Reference proteome</keyword>
<dbReference type="SMART" id="SM00966">
    <property type="entry name" value="SpoVT_AbrB"/>
    <property type="match status" value="1"/>
</dbReference>
<dbReference type="AlphaFoldDB" id="A0A5C8NNX8"/>
<evidence type="ECO:0000256" key="1">
    <source>
        <dbReference type="PROSITE-ProRule" id="PRU01076"/>
    </source>
</evidence>
<dbReference type="InterPro" id="IPR040678">
    <property type="entry name" value="AbrB_C"/>
</dbReference>